<reference evidence="1" key="1">
    <citation type="submission" date="2024-09" db="EMBL/GenBank/DDBJ databases">
        <title>Draft Genome Sequences of Neofusicoccum parvum.</title>
        <authorList>
            <person name="Ashida A."/>
            <person name="Camagna M."/>
            <person name="Tanaka A."/>
            <person name="Takemoto D."/>
        </authorList>
    </citation>
    <scope>NUCLEOTIDE SEQUENCE</scope>
    <source>
        <strain evidence="1">PPO83</strain>
    </source>
</reference>
<accession>A0ACB5S9B1</accession>
<name>A0ACB5S9B1_9PEZI</name>
<dbReference type="EMBL" id="BSXG01000206">
    <property type="protein sequence ID" value="GME31401.1"/>
    <property type="molecule type" value="Genomic_DNA"/>
</dbReference>
<gene>
    <name evidence="1" type="primary">g3925</name>
    <name evidence="1" type="ORF">NpPPO83_00003925</name>
</gene>
<organism evidence="1 2">
    <name type="scientific">Neofusicoccum parvum</name>
    <dbReference type="NCBI Taxonomy" id="310453"/>
    <lineage>
        <taxon>Eukaryota</taxon>
        <taxon>Fungi</taxon>
        <taxon>Dikarya</taxon>
        <taxon>Ascomycota</taxon>
        <taxon>Pezizomycotina</taxon>
        <taxon>Dothideomycetes</taxon>
        <taxon>Dothideomycetes incertae sedis</taxon>
        <taxon>Botryosphaeriales</taxon>
        <taxon>Botryosphaeriaceae</taxon>
        <taxon>Neofusicoccum</taxon>
    </lineage>
</organism>
<protein>
    <submittedName>
        <fullName evidence="1">Srebp cleavage activating protein</fullName>
    </submittedName>
</protein>
<keyword evidence="2" id="KW-1185">Reference proteome</keyword>
<evidence type="ECO:0000313" key="1">
    <source>
        <dbReference type="EMBL" id="GME31401.1"/>
    </source>
</evidence>
<proteinExistence type="predicted"/>
<dbReference type="Proteomes" id="UP001165186">
    <property type="component" value="Unassembled WGS sequence"/>
</dbReference>
<sequence>MIWYLLWAFRGTTDPPKLSPEHPIRRAFASYGTATARHWLFSLLLSVAVAVFLCYPVVFLYESSAAGGLPHHVWTSVRSYDGPSNTPPDVEMRQLWVHGSYMKALDARVLRDALRIQERLIGPGFGSDLSGGVNVTGDADADALPEAETAGCCNPHVSDQIPWRCHSPLMYWNCSLPAIDLDEDVLSTIDSQKGRRSSYNFTLQPLSVFAGKSFNGTRLLAADALVITIFDRSGGTIADEFDRRSRTLARDSPDDWVFYPDTGSTHRNGLYEFRYQPLSMNDAWTLVSAYSLMLFYVLFSLRKLKAVKSVFGLFCTVIAQMFISICSSFTICGILRINLANVPGEAYPFVVLVIGLENM</sequence>
<comment type="caution">
    <text evidence="1">The sequence shown here is derived from an EMBL/GenBank/DDBJ whole genome shotgun (WGS) entry which is preliminary data.</text>
</comment>
<evidence type="ECO:0000313" key="2">
    <source>
        <dbReference type="Proteomes" id="UP001165186"/>
    </source>
</evidence>